<name>A0A553MY79_9TELE</name>
<protein>
    <submittedName>
        <fullName evidence="1">Uncharacterized protein</fullName>
    </submittedName>
</protein>
<proteinExistence type="predicted"/>
<dbReference type="Proteomes" id="UP000316079">
    <property type="component" value="Unassembled WGS sequence"/>
</dbReference>
<comment type="caution">
    <text evidence="1">The sequence shown here is derived from an EMBL/GenBank/DDBJ whole genome shotgun (WGS) entry which is preliminary data.</text>
</comment>
<evidence type="ECO:0000313" key="1">
    <source>
        <dbReference type="EMBL" id="TRY58117.1"/>
    </source>
</evidence>
<keyword evidence="2" id="KW-1185">Reference proteome</keyword>
<reference evidence="1 2" key="1">
    <citation type="journal article" date="2019" name="Sci. Data">
        <title>Hybrid genome assembly and annotation of Danionella translucida.</title>
        <authorList>
            <person name="Kadobianskyi M."/>
            <person name="Schulze L."/>
            <person name="Schuelke M."/>
            <person name="Judkewitz B."/>
        </authorList>
    </citation>
    <scope>NUCLEOTIDE SEQUENCE [LARGE SCALE GENOMIC DNA]</scope>
    <source>
        <strain evidence="1 2">Bolton</strain>
    </source>
</reference>
<sequence length="100" mass="10988">MTESSGITVSDTSISAVDKGKAFRAGNASGLKEAESVRVLEPRVPRVLLIKTREDVSRSGAEKQSAGIVRKHPETMLESLGSFIRQSSWNRHRLYQESST</sequence>
<dbReference type="OrthoDB" id="6382204at2759"/>
<accession>A0A553MY79</accession>
<dbReference type="AlphaFoldDB" id="A0A553MY79"/>
<dbReference type="EMBL" id="SRMA01027207">
    <property type="protein sequence ID" value="TRY58117.1"/>
    <property type="molecule type" value="Genomic_DNA"/>
</dbReference>
<organism evidence="1 2">
    <name type="scientific">Danionella cerebrum</name>
    <dbReference type="NCBI Taxonomy" id="2873325"/>
    <lineage>
        <taxon>Eukaryota</taxon>
        <taxon>Metazoa</taxon>
        <taxon>Chordata</taxon>
        <taxon>Craniata</taxon>
        <taxon>Vertebrata</taxon>
        <taxon>Euteleostomi</taxon>
        <taxon>Actinopterygii</taxon>
        <taxon>Neopterygii</taxon>
        <taxon>Teleostei</taxon>
        <taxon>Ostariophysi</taxon>
        <taxon>Cypriniformes</taxon>
        <taxon>Danionidae</taxon>
        <taxon>Danioninae</taxon>
        <taxon>Danionella</taxon>
    </lineage>
</organism>
<evidence type="ECO:0000313" key="2">
    <source>
        <dbReference type="Proteomes" id="UP000316079"/>
    </source>
</evidence>
<gene>
    <name evidence="1" type="ORF">DNTS_025531</name>
</gene>